<dbReference type="Proteomes" id="UP001497512">
    <property type="component" value="Chromosome 2"/>
</dbReference>
<keyword evidence="2" id="KW-1185">Reference proteome</keyword>
<evidence type="ECO:0000313" key="1">
    <source>
        <dbReference type="EMBL" id="CAK9214479.1"/>
    </source>
</evidence>
<proteinExistence type="predicted"/>
<dbReference type="EMBL" id="OZ019894">
    <property type="protein sequence ID" value="CAK9214479.1"/>
    <property type="molecule type" value="Genomic_DNA"/>
</dbReference>
<reference evidence="1" key="1">
    <citation type="submission" date="2024-02" db="EMBL/GenBank/DDBJ databases">
        <authorList>
            <consortium name="ELIXIR-Norway"/>
            <consortium name="Elixir Norway"/>
        </authorList>
    </citation>
    <scope>NUCLEOTIDE SEQUENCE</scope>
</reference>
<organism evidence="1 2">
    <name type="scientific">Sphagnum troendelagicum</name>
    <dbReference type="NCBI Taxonomy" id="128251"/>
    <lineage>
        <taxon>Eukaryota</taxon>
        <taxon>Viridiplantae</taxon>
        <taxon>Streptophyta</taxon>
        <taxon>Embryophyta</taxon>
        <taxon>Bryophyta</taxon>
        <taxon>Sphagnophytina</taxon>
        <taxon>Sphagnopsida</taxon>
        <taxon>Sphagnales</taxon>
        <taxon>Sphagnaceae</taxon>
        <taxon>Sphagnum</taxon>
    </lineage>
</organism>
<sequence>MVCGWKAIFFYKWDMKTIAQLRDSEAGNSESFQVVLCQELCPKVSQHQLKLMRLIVGVEPRSRNRWAAAEDSPQINLLGCQPVSVPTPWFSPSMVAGAVAGVGLASSAAMFPFEVARKWLMAGARAGRKITPRNIQCANM</sequence>
<evidence type="ECO:0000313" key="2">
    <source>
        <dbReference type="Proteomes" id="UP001497512"/>
    </source>
</evidence>
<accession>A0ABP0U8C3</accession>
<gene>
    <name evidence="1" type="ORF">CSSPTR1EN2_LOCUS12252</name>
</gene>
<protein>
    <submittedName>
        <fullName evidence="1">Uncharacterized protein</fullName>
    </submittedName>
</protein>
<name>A0ABP0U8C3_9BRYO</name>